<dbReference type="AlphaFoldDB" id="A0A4Q8M520"/>
<dbReference type="Proteomes" id="UP000294164">
    <property type="component" value="Unassembled WGS sequence"/>
</dbReference>
<accession>A0A4Q8M520</accession>
<comment type="caution">
    <text evidence="2">The sequence shown here is derived from an EMBL/GenBank/DDBJ whole genome shotgun (WGS) entry which is preliminary data.</text>
</comment>
<evidence type="ECO:0000313" key="3">
    <source>
        <dbReference type="Proteomes" id="UP000294164"/>
    </source>
</evidence>
<protein>
    <submittedName>
        <fullName evidence="2">Uncharacterized protein</fullName>
    </submittedName>
</protein>
<evidence type="ECO:0000256" key="1">
    <source>
        <dbReference type="SAM" id="MobiDB-lite"/>
    </source>
</evidence>
<dbReference type="EMBL" id="SHMG01000003">
    <property type="protein sequence ID" value="TAA44803.1"/>
    <property type="molecule type" value="Genomic_DNA"/>
</dbReference>
<name>A0A4Q8M520_9GAMM</name>
<gene>
    <name evidence="2" type="ORF">EA655_07805</name>
</gene>
<feature type="region of interest" description="Disordered" evidence="1">
    <location>
        <begin position="1"/>
        <end position="76"/>
    </location>
</feature>
<sequence length="76" mass="7862">MPALRKGPQKPPTVIPAKAGTQRLRAQAAKALDSRVRGNDGLSAENDGVFDPSRRDCGAQPAVAATSCAPQSARHA</sequence>
<reference evidence="2 3" key="1">
    <citation type="submission" date="2019-02" db="EMBL/GenBank/DDBJ databases">
        <title>WGS of Pseudoxanthomonas species novum from clinical isolates.</title>
        <authorList>
            <person name="Bernier A.-M."/>
            <person name="Bernard K."/>
            <person name="Vachon A."/>
        </authorList>
    </citation>
    <scope>NUCLEOTIDE SEQUENCE [LARGE SCALE GENOMIC DNA]</scope>
    <source>
        <strain evidence="2 3">NML130969</strain>
    </source>
</reference>
<evidence type="ECO:0000313" key="2">
    <source>
        <dbReference type="EMBL" id="TAA44803.1"/>
    </source>
</evidence>
<organism evidence="2 3">
    <name type="scientific">Pseudoxanthomonas winnipegensis</name>
    <dbReference type="NCBI Taxonomy" id="2480810"/>
    <lineage>
        <taxon>Bacteria</taxon>
        <taxon>Pseudomonadati</taxon>
        <taxon>Pseudomonadota</taxon>
        <taxon>Gammaproteobacteria</taxon>
        <taxon>Lysobacterales</taxon>
        <taxon>Lysobacteraceae</taxon>
        <taxon>Pseudoxanthomonas</taxon>
    </lineage>
</organism>
<proteinExistence type="predicted"/>